<proteinExistence type="predicted"/>
<dbReference type="Proteomes" id="UP000271162">
    <property type="component" value="Unassembled WGS sequence"/>
</dbReference>
<evidence type="ECO:0000256" key="1">
    <source>
        <dbReference type="SAM" id="MobiDB-lite"/>
    </source>
</evidence>
<evidence type="ECO:0000313" key="2">
    <source>
        <dbReference type="EMBL" id="VDL66005.1"/>
    </source>
</evidence>
<evidence type="ECO:0000313" key="3">
    <source>
        <dbReference type="Proteomes" id="UP000271162"/>
    </source>
</evidence>
<evidence type="ECO:0000313" key="4">
    <source>
        <dbReference type="WBParaSite" id="NBR_0000241501-mRNA-1"/>
    </source>
</evidence>
<name>A0A0N4XIR3_NIPBR</name>
<sequence>MDNLLAVCDEIEGNLILVCETQKQMSKMEKIFDKDVMKSGDLMGFSDSKGRGSGGDEDSGAHLAAVNVYIEQTKQLQSAFDRAFSHVGRTLETIRRRQNMGSANAMQDPAMSMEQ</sequence>
<protein>
    <submittedName>
        <fullName evidence="4">Mediator complex subunit 29</fullName>
    </submittedName>
</protein>
<dbReference type="EMBL" id="UYSL01002739">
    <property type="protein sequence ID" value="VDL66005.1"/>
    <property type="molecule type" value="Genomic_DNA"/>
</dbReference>
<accession>A0A0N4XIR3</accession>
<reference evidence="4" key="1">
    <citation type="submission" date="2017-02" db="UniProtKB">
        <authorList>
            <consortium name="WormBaseParasite"/>
        </authorList>
    </citation>
    <scope>IDENTIFICATION</scope>
</reference>
<dbReference type="STRING" id="27835.A0A0N4XIR3"/>
<reference evidence="2 3" key="2">
    <citation type="submission" date="2018-11" db="EMBL/GenBank/DDBJ databases">
        <authorList>
            <consortium name="Pathogen Informatics"/>
        </authorList>
    </citation>
    <scope>NUCLEOTIDE SEQUENCE [LARGE SCALE GENOMIC DNA]</scope>
</reference>
<dbReference type="AlphaFoldDB" id="A0A0N4XIR3"/>
<organism evidence="4">
    <name type="scientific">Nippostrongylus brasiliensis</name>
    <name type="common">Rat hookworm</name>
    <dbReference type="NCBI Taxonomy" id="27835"/>
    <lineage>
        <taxon>Eukaryota</taxon>
        <taxon>Metazoa</taxon>
        <taxon>Ecdysozoa</taxon>
        <taxon>Nematoda</taxon>
        <taxon>Chromadorea</taxon>
        <taxon>Rhabditida</taxon>
        <taxon>Rhabditina</taxon>
        <taxon>Rhabditomorpha</taxon>
        <taxon>Strongyloidea</taxon>
        <taxon>Heligmosomidae</taxon>
        <taxon>Nippostrongylus</taxon>
    </lineage>
</organism>
<feature type="region of interest" description="Disordered" evidence="1">
    <location>
        <begin position="96"/>
        <end position="115"/>
    </location>
</feature>
<keyword evidence="3" id="KW-1185">Reference proteome</keyword>
<gene>
    <name evidence="2" type="ORF">NBR_LOCUS2416</name>
</gene>
<dbReference type="WBParaSite" id="NBR_0000241501-mRNA-1">
    <property type="protein sequence ID" value="NBR_0000241501-mRNA-1"/>
    <property type="gene ID" value="NBR_0000241501"/>
</dbReference>